<feature type="signal peptide" evidence="2">
    <location>
        <begin position="1"/>
        <end position="21"/>
    </location>
</feature>
<dbReference type="OrthoDB" id="6495301at2759"/>
<dbReference type="Pfam" id="PF20434">
    <property type="entry name" value="BD-FAE"/>
    <property type="match status" value="1"/>
</dbReference>
<dbReference type="EMBL" id="MCFH01000073">
    <property type="protein sequence ID" value="ORX42000.1"/>
    <property type="molecule type" value="Genomic_DNA"/>
</dbReference>
<organism evidence="4 5">
    <name type="scientific">Piromyces finnis</name>
    <dbReference type="NCBI Taxonomy" id="1754191"/>
    <lineage>
        <taxon>Eukaryota</taxon>
        <taxon>Fungi</taxon>
        <taxon>Fungi incertae sedis</taxon>
        <taxon>Chytridiomycota</taxon>
        <taxon>Chytridiomycota incertae sedis</taxon>
        <taxon>Neocallimastigomycetes</taxon>
        <taxon>Neocallimastigales</taxon>
        <taxon>Neocallimastigaceae</taxon>
        <taxon>Piromyces</taxon>
    </lineage>
</organism>
<dbReference type="InterPro" id="IPR029058">
    <property type="entry name" value="AB_hydrolase_fold"/>
</dbReference>
<gene>
    <name evidence="4" type="ORF">BCR36DRAFT_363250</name>
</gene>
<reference evidence="4 5" key="2">
    <citation type="submission" date="2016-08" db="EMBL/GenBank/DDBJ databases">
        <title>Pervasive Adenine N6-methylation of Active Genes in Fungi.</title>
        <authorList>
            <consortium name="DOE Joint Genome Institute"/>
            <person name="Mondo S.J."/>
            <person name="Dannebaum R.O."/>
            <person name="Kuo R.C."/>
            <person name="Labutti K."/>
            <person name="Haridas S."/>
            <person name="Kuo A."/>
            <person name="Salamov A."/>
            <person name="Ahrendt S.R."/>
            <person name="Lipzen A."/>
            <person name="Sullivan W."/>
            <person name="Andreopoulos W.B."/>
            <person name="Clum A."/>
            <person name="Lindquist E."/>
            <person name="Daum C."/>
            <person name="Ramamoorthy G.K."/>
            <person name="Gryganskyi A."/>
            <person name="Culley D."/>
            <person name="Magnuson J.K."/>
            <person name="James T.Y."/>
            <person name="O'Malley M.A."/>
            <person name="Stajich J.E."/>
            <person name="Spatafora J.W."/>
            <person name="Visel A."/>
            <person name="Grigoriev I.V."/>
        </authorList>
    </citation>
    <scope>NUCLEOTIDE SEQUENCE [LARGE SCALE GENOMIC DNA]</scope>
    <source>
        <strain evidence="5">finn</strain>
    </source>
</reference>
<evidence type="ECO:0000256" key="1">
    <source>
        <dbReference type="ARBA" id="ARBA00022801"/>
    </source>
</evidence>
<evidence type="ECO:0000256" key="2">
    <source>
        <dbReference type="SAM" id="SignalP"/>
    </source>
</evidence>
<keyword evidence="5" id="KW-1185">Reference proteome</keyword>
<reference evidence="4 5" key="1">
    <citation type="submission" date="2016-08" db="EMBL/GenBank/DDBJ databases">
        <title>Genomes of anaerobic fungi encode conserved fungal cellulosomes for biomass hydrolysis.</title>
        <authorList>
            <consortium name="DOE Joint Genome Institute"/>
            <person name="Haitjema C.H."/>
            <person name="Gilmore S.P."/>
            <person name="Henske J.K."/>
            <person name="Solomon K.V."/>
            <person name="De Groot R."/>
            <person name="Kuo A."/>
            <person name="Mondo S.J."/>
            <person name="Salamov A.A."/>
            <person name="Labutti K."/>
            <person name="Zhao Z."/>
            <person name="Chiniquy J."/>
            <person name="Barry K."/>
            <person name="Brewer H.M."/>
            <person name="Purvine S.O."/>
            <person name="Wright A.T."/>
            <person name="Boxma B."/>
            <person name="Van Alen T."/>
            <person name="Hackstein J.H."/>
            <person name="Baker S.E."/>
            <person name="Grigoriev I.V."/>
            <person name="O'Malley M.A."/>
        </authorList>
    </citation>
    <scope>NUCLEOTIDE SEQUENCE [LARGE SCALE GENOMIC DNA]</scope>
    <source>
        <strain evidence="5">finn</strain>
    </source>
</reference>
<evidence type="ECO:0000259" key="3">
    <source>
        <dbReference type="Pfam" id="PF20434"/>
    </source>
</evidence>
<dbReference type="PANTHER" id="PTHR48081:SF33">
    <property type="entry name" value="KYNURENINE FORMAMIDASE"/>
    <property type="match status" value="1"/>
</dbReference>
<dbReference type="PANTHER" id="PTHR48081">
    <property type="entry name" value="AB HYDROLASE SUPERFAMILY PROTEIN C4A8.06C"/>
    <property type="match status" value="1"/>
</dbReference>
<dbReference type="InterPro" id="IPR049492">
    <property type="entry name" value="BD-FAE-like_dom"/>
</dbReference>
<name>A0A1Y1UXN8_9FUNG</name>
<dbReference type="SUPFAM" id="SSF53474">
    <property type="entry name" value="alpha/beta-Hydrolases"/>
    <property type="match status" value="1"/>
</dbReference>
<feature type="domain" description="BD-FAE-like" evidence="3">
    <location>
        <begin position="59"/>
        <end position="268"/>
    </location>
</feature>
<protein>
    <submittedName>
        <fullName evidence="4">Alpha/beta-hydrolase</fullName>
    </submittedName>
</protein>
<keyword evidence="1 4" id="KW-0378">Hydrolase</keyword>
<dbReference type="Proteomes" id="UP000193719">
    <property type="component" value="Unassembled WGS sequence"/>
</dbReference>
<evidence type="ECO:0000313" key="4">
    <source>
        <dbReference type="EMBL" id="ORX42000.1"/>
    </source>
</evidence>
<evidence type="ECO:0000313" key="5">
    <source>
        <dbReference type="Proteomes" id="UP000193719"/>
    </source>
</evidence>
<sequence length="313" mass="35666">MKISFISFIFFILLFTLHANAGFIIPNIVAYKDNLINLIFEKNVETDIKIPGSSSAKADVYYDKKDTKTLKPVVIFVHGGAWIFGSKYEYSRIGSLLVEEDYVGVLPEYVLFPRGTIDDMVNDIYNSIVWTYNNIQKYGGNKDKIILSGHSAGAHLIALTAFKSALRMKNQNDYMMELPKLEKMVLFNGPYDFDDYDISKLFVDMDIERGITERLVTLLVNSEDVSPTDVLKTAKDNSISDFGMPEIVVYYTGKDQLVPEFSASNLMKQIRRVSPNTTLKSVYKDSYDHFTVVMGAQTNNKEQNQFFMELINM</sequence>
<dbReference type="AlphaFoldDB" id="A0A1Y1UXN8"/>
<dbReference type="GO" id="GO:0016787">
    <property type="term" value="F:hydrolase activity"/>
    <property type="evidence" value="ECO:0007669"/>
    <property type="project" value="UniProtKB-KW"/>
</dbReference>
<dbReference type="STRING" id="1754191.A0A1Y1UXN8"/>
<accession>A0A1Y1UXN8</accession>
<proteinExistence type="predicted"/>
<feature type="chain" id="PRO_5012982710" evidence="2">
    <location>
        <begin position="22"/>
        <end position="313"/>
    </location>
</feature>
<dbReference type="InterPro" id="IPR050300">
    <property type="entry name" value="GDXG_lipolytic_enzyme"/>
</dbReference>
<comment type="caution">
    <text evidence="4">The sequence shown here is derived from an EMBL/GenBank/DDBJ whole genome shotgun (WGS) entry which is preliminary data.</text>
</comment>
<keyword evidence="2" id="KW-0732">Signal</keyword>
<dbReference type="Gene3D" id="3.40.50.1820">
    <property type="entry name" value="alpha/beta hydrolase"/>
    <property type="match status" value="1"/>
</dbReference>